<dbReference type="EMBL" id="JABSNW010000003">
    <property type="protein sequence ID" value="KAL2888515.1"/>
    <property type="molecule type" value="Genomic_DNA"/>
</dbReference>
<accession>A0ABR4MJV8</accession>
<gene>
    <name evidence="3" type="ORF">HOO65_030016</name>
</gene>
<dbReference type="InterPro" id="IPR000953">
    <property type="entry name" value="Chromo/chromo_shadow_dom"/>
</dbReference>
<evidence type="ECO:0000313" key="3">
    <source>
        <dbReference type="EMBL" id="KAL2888515.1"/>
    </source>
</evidence>
<reference evidence="3 4" key="1">
    <citation type="submission" date="2020-05" db="EMBL/GenBank/DDBJ databases">
        <title>Ceratocystis lukuohia genome.</title>
        <authorList>
            <person name="Harrington T.C."/>
            <person name="Kim K."/>
            <person name="Mayers C.G."/>
        </authorList>
    </citation>
    <scope>NUCLEOTIDE SEQUENCE [LARGE SCALE GENOMIC DNA]</scope>
    <source>
        <strain evidence="3 4">C4212</strain>
    </source>
</reference>
<proteinExistence type="predicted"/>
<dbReference type="SUPFAM" id="SSF54160">
    <property type="entry name" value="Chromo domain-like"/>
    <property type="match status" value="1"/>
</dbReference>
<dbReference type="GeneID" id="98116833"/>
<protein>
    <submittedName>
        <fullName evidence="3">Retrovirus polyprotein</fullName>
    </submittedName>
</protein>
<dbReference type="InterPro" id="IPR016197">
    <property type="entry name" value="Chromo-like_dom_sf"/>
</dbReference>
<evidence type="ECO:0000256" key="1">
    <source>
        <dbReference type="ARBA" id="ARBA00011353"/>
    </source>
</evidence>
<dbReference type="RefSeq" id="XP_070859695.1">
    <property type="nucleotide sequence ID" value="XM_071000289.1"/>
</dbReference>
<dbReference type="Proteomes" id="UP001610728">
    <property type="component" value="Unassembled WGS sequence"/>
</dbReference>
<sequence length="252" mass="28571">MDQEDWPEWIPLAQLSLNNCPQPRRHGVSPFFLVHGYKIVPVQTEGIDKSAEGSRMVKAEEVVVKLGELNEWAQVVAADMQQNMEVQANQHHSPALIFKPGDNAWLKMKNMQMGRPSKKLDWLNAKYKVVRQVSPLTYELDVPGKDPWPGQNREAKVAAAPIISKEGHELWEVDEILCAVGKGNARKVWVKWTGFGKPTAEPIDVILETNLQAMDRWESRWGPIMENNGPKDTYLTKSGTLRARWARIPDST</sequence>
<comment type="subunit">
    <text evidence="1">Component of the NuA4 histone acetyltransferase complex.</text>
</comment>
<keyword evidence="4" id="KW-1185">Reference proteome</keyword>
<comment type="caution">
    <text evidence="3">The sequence shown here is derived from an EMBL/GenBank/DDBJ whole genome shotgun (WGS) entry which is preliminary data.</text>
</comment>
<feature type="domain" description="Chromo" evidence="2">
    <location>
        <begin position="170"/>
        <end position="222"/>
    </location>
</feature>
<name>A0ABR4MJV8_9PEZI</name>
<dbReference type="SMART" id="SM00298">
    <property type="entry name" value="CHROMO"/>
    <property type="match status" value="1"/>
</dbReference>
<organism evidence="3 4">
    <name type="scientific">Ceratocystis lukuohia</name>
    <dbReference type="NCBI Taxonomy" id="2019550"/>
    <lineage>
        <taxon>Eukaryota</taxon>
        <taxon>Fungi</taxon>
        <taxon>Dikarya</taxon>
        <taxon>Ascomycota</taxon>
        <taxon>Pezizomycotina</taxon>
        <taxon>Sordariomycetes</taxon>
        <taxon>Hypocreomycetidae</taxon>
        <taxon>Microascales</taxon>
        <taxon>Ceratocystidaceae</taxon>
        <taxon>Ceratocystis</taxon>
    </lineage>
</organism>
<evidence type="ECO:0000259" key="2">
    <source>
        <dbReference type="SMART" id="SM00298"/>
    </source>
</evidence>
<evidence type="ECO:0000313" key="4">
    <source>
        <dbReference type="Proteomes" id="UP001610728"/>
    </source>
</evidence>